<dbReference type="AlphaFoldDB" id="A0A655X631"/>
<evidence type="ECO:0000313" key="2">
    <source>
        <dbReference type="EMBL" id="CSC05814.1"/>
    </source>
</evidence>
<gene>
    <name evidence="2" type="ORF">ERS013201_01692</name>
</gene>
<proteinExistence type="predicted"/>
<organism evidence="2 3">
    <name type="scientific">Vibrio cholerae</name>
    <dbReference type="NCBI Taxonomy" id="666"/>
    <lineage>
        <taxon>Bacteria</taxon>
        <taxon>Pseudomonadati</taxon>
        <taxon>Pseudomonadota</taxon>
        <taxon>Gammaproteobacteria</taxon>
        <taxon>Vibrionales</taxon>
        <taxon>Vibrionaceae</taxon>
        <taxon>Vibrio</taxon>
    </lineage>
</organism>
<dbReference type="EMBL" id="CWQJ01000008">
    <property type="protein sequence ID" value="CSC05814.1"/>
    <property type="molecule type" value="Genomic_DNA"/>
</dbReference>
<accession>A0A655X631</accession>
<evidence type="ECO:0000256" key="1">
    <source>
        <dbReference type="SAM" id="MobiDB-lite"/>
    </source>
</evidence>
<evidence type="ECO:0000313" key="3">
    <source>
        <dbReference type="Proteomes" id="UP000046067"/>
    </source>
</evidence>
<name>A0A655X631_VIBCL</name>
<sequence>MFDQRTIVMEKQPTLRFKMLLNGQQIRDQKCAEQSKNGHCNDRMLPTKGISE</sequence>
<protein>
    <submittedName>
        <fullName evidence="2">Uncharacterized protein</fullName>
    </submittedName>
</protein>
<reference evidence="2 3" key="1">
    <citation type="submission" date="2015-07" db="EMBL/GenBank/DDBJ databases">
        <authorList>
            <consortium name="Pathogen Informatics"/>
        </authorList>
    </citation>
    <scope>NUCLEOTIDE SEQUENCE [LARGE SCALE GENOMIC DNA]</scope>
    <source>
        <strain evidence="2 3">A325</strain>
    </source>
</reference>
<dbReference type="Proteomes" id="UP000046067">
    <property type="component" value="Unassembled WGS sequence"/>
</dbReference>
<feature type="region of interest" description="Disordered" evidence="1">
    <location>
        <begin position="32"/>
        <end position="52"/>
    </location>
</feature>